<dbReference type="VEuPathDB" id="TrichDB:TRFO_08747"/>
<proteinExistence type="inferred from homology"/>
<evidence type="ECO:0000259" key="2">
    <source>
        <dbReference type="PROSITE" id="PS50969"/>
    </source>
</evidence>
<evidence type="ECO:0000256" key="1">
    <source>
        <dbReference type="RuleBase" id="RU365079"/>
    </source>
</evidence>
<dbReference type="RefSeq" id="XP_068351873.1">
    <property type="nucleotide sequence ID" value="XM_068494469.1"/>
</dbReference>
<feature type="domain" description="FCP1 homology" evidence="2">
    <location>
        <begin position="10"/>
        <end position="165"/>
    </location>
</feature>
<keyword evidence="1" id="KW-0813">Transport</keyword>
<comment type="caution">
    <text evidence="3">The sequence shown here is derived from an EMBL/GenBank/DDBJ whole genome shotgun (WGS) entry which is preliminary data.</text>
</comment>
<dbReference type="Proteomes" id="UP000179807">
    <property type="component" value="Unassembled WGS sequence"/>
</dbReference>
<accession>A0A1J4JHU2</accession>
<evidence type="ECO:0000313" key="3">
    <source>
        <dbReference type="EMBL" id="OHS98736.1"/>
    </source>
</evidence>
<comment type="similarity">
    <text evidence="1">Belongs to the TIM50 family.</text>
</comment>
<protein>
    <recommendedName>
        <fullName evidence="1">Mitochondrial import inner membrane translocase subunit TIM50</fullName>
    </recommendedName>
</protein>
<dbReference type="Pfam" id="PF03031">
    <property type="entry name" value="NIF"/>
    <property type="match status" value="1"/>
</dbReference>
<dbReference type="GeneID" id="94829173"/>
<dbReference type="SMART" id="SM00577">
    <property type="entry name" value="CPDc"/>
    <property type="match status" value="1"/>
</dbReference>
<gene>
    <name evidence="3" type="ORF">TRFO_08747</name>
</gene>
<dbReference type="EMBL" id="MLAK01001038">
    <property type="protein sequence ID" value="OHS98736.1"/>
    <property type="molecule type" value="Genomic_DNA"/>
</dbReference>
<comment type="function">
    <text evidence="1">Essential component of the TIM23 complex, a complex that mediates the translocation of transit peptide-containing proteins across the mitochondrial inner membrane.</text>
</comment>
<dbReference type="SUPFAM" id="SSF56784">
    <property type="entry name" value="HAD-like"/>
    <property type="match status" value="1"/>
</dbReference>
<keyword evidence="1" id="KW-0809">Transit peptide</keyword>
<dbReference type="InterPro" id="IPR050365">
    <property type="entry name" value="TIM50"/>
</dbReference>
<dbReference type="AlphaFoldDB" id="A0A1J4JHU2"/>
<dbReference type="CDD" id="cd07521">
    <property type="entry name" value="HAD_FCP1-like"/>
    <property type="match status" value="1"/>
</dbReference>
<reference evidence="3" key="1">
    <citation type="submission" date="2016-10" db="EMBL/GenBank/DDBJ databases">
        <authorList>
            <person name="Benchimol M."/>
            <person name="Almeida L.G."/>
            <person name="Vasconcelos A.T."/>
            <person name="Perreira-Neves A."/>
            <person name="Rosa I.A."/>
            <person name="Tasca T."/>
            <person name="Bogo M.R."/>
            <person name="de Souza W."/>
        </authorList>
    </citation>
    <scope>NUCLEOTIDE SEQUENCE [LARGE SCALE GENOMIC DNA]</scope>
    <source>
        <strain evidence="3">K</strain>
    </source>
</reference>
<dbReference type="OrthoDB" id="287041at2759"/>
<sequence length="192" mass="21582">MFSIPPPSSYMHTKPALVIDLDDTIIHSTIKPMGQDSFQVKLGRRRLFVDVRPGVADALKVLSSIYELFIFTASQVEYAEPIIEKVAPFIPKINRFYRDSCAPFCGYMVKDLNLLNRPLESIILVDDIIGSGLMQPKNIIGIPPWNGNVNDQIFTAVLLPLLLMVATAKHPIEFMRHVINNGQFNELQLCDA</sequence>
<dbReference type="InterPro" id="IPR036412">
    <property type="entry name" value="HAD-like_sf"/>
</dbReference>
<keyword evidence="1" id="KW-0496">Mitochondrion</keyword>
<comment type="subcellular location">
    <subcellularLocation>
        <location evidence="1">Mitochondrion inner membrane</location>
        <topology evidence="1">Single-pass membrane protein</topology>
    </subcellularLocation>
</comment>
<dbReference type="PANTHER" id="PTHR12210">
    <property type="entry name" value="DULLARD PROTEIN PHOSPHATASE"/>
    <property type="match status" value="1"/>
</dbReference>
<dbReference type="InterPro" id="IPR004274">
    <property type="entry name" value="FCP1_dom"/>
</dbReference>
<dbReference type="GO" id="GO:0005744">
    <property type="term" value="C:TIM23 mitochondrial import inner membrane translocase complex"/>
    <property type="evidence" value="ECO:0007669"/>
    <property type="project" value="UniProtKB-UniRule"/>
</dbReference>
<dbReference type="Gene3D" id="3.40.50.1000">
    <property type="entry name" value="HAD superfamily/HAD-like"/>
    <property type="match status" value="1"/>
</dbReference>
<keyword evidence="1" id="KW-0811">Translocation</keyword>
<keyword evidence="1" id="KW-0653">Protein transport</keyword>
<dbReference type="GO" id="GO:0015031">
    <property type="term" value="P:protein transport"/>
    <property type="evidence" value="ECO:0007669"/>
    <property type="project" value="UniProtKB-KW"/>
</dbReference>
<evidence type="ECO:0000313" key="4">
    <source>
        <dbReference type="Proteomes" id="UP000179807"/>
    </source>
</evidence>
<name>A0A1J4JHU2_9EUKA</name>
<dbReference type="PROSITE" id="PS50969">
    <property type="entry name" value="FCP1"/>
    <property type="match status" value="1"/>
</dbReference>
<comment type="subunit">
    <text evidence="1">Component of the TIM23 complex.</text>
</comment>
<keyword evidence="4" id="KW-1185">Reference proteome</keyword>
<dbReference type="InterPro" id="IPR023214">
    <property type="entry name" value="HAD_sf"/>
</dbReference>
<organism evidence="3 4">
    <name type="scientific">Tritrichomonas foetus</name>
    <dbReference type="NCBI Taxonomy" id="1144522"/>
    <lineage>
        <taxon>Eukaryota</taxon>
        <taxon>Metamonada</taxon>
        <taxon>Parabasalia</taxon>
        <taxon>Tritrichomonadida</taxon>
        <taxon>Tritrichomonadidae</taxon>
        <taxon>Tritrichomonas</taxon>
    </lineage>
</organism>